<dbReference type="GeneID" id="19014497"/>
<name>K8F1J7_9CHLO</name>
<dbReference type="Pfam" id="PF14108">
    <property type="entry name" value="ABA4-like"/>
    <property type="match status" value="1"/>
</dbReference>
<keyword evidence="2" id="KW-1185">Reference proteome</keyword>
<dbReference type="AlphaFoldDB" id="K8F1J7"/>
<proteinExistence type="predicted"/>
<dbReference type="EMBL" id="FO082272">
    <property type="protein sequence ID" value="CCO65955.1"/>
    <property type="molecule type" value="Genomic_DNA"/>
</dbReference>
<evidence type="ECO:0000313" key="1">
    <source>
        <dbReference type="EMBL" id="CCO65955.1"/>
    </source>
</evidence>
<accession>K8F1J7</accession>
<dbReference type="RefSeq" id="XP_007511867.1">
    <property type="nucleotide sequence ID" value="XM_007511805.1"/>
</dbReference>
<sequence length="159" mass="17445">MVMPFYALMISKPNSRVTRNLMESKLLWLILGVLYIVAAYLSLNSEDVVRAILNAFTQQQGGNTAVSAAAAAGTSAEPFISRCLTLFSNFMSTPETACASWLHLISLDVFLARGVFLDAMEWGTPCRHSVLLCCMFGPLGVLAHAFTRYAHRTIDSMFA</sequence>
<dbReference type="InterPro" id="IPR025461">
    <property type="entry name" value="ABA4-like"/>
</dbReference>
<organism evidence="1 2">
    <name type="scientific">Bathycoccus prasinos</name>
    <dbReference type="NCBI Taxonomy" id="41875"/>
    <lineage>
        <taxon>Eukaryota</taxon>
        <taxon>Viridiplantae</taxon>
        <taxon>Chlorophyta</taxon>
        <taxon>Mamiellophyceae</taxon>
        <taxon>Mamiellales</taxon>
        <taxon>Bathycoccaceae</taxon>
        <taxon>Bathycoccus</taxon>
    </lineage>
</organism>
<protein>
    <submittedName>
        <fullName evidence="1">Uncharacterized protein</fullName>
    </submittedName>
</protein>
<reference evidence="1 2" key="1">
    <citation type="submission" date="2011-10" db="EMBL/GenBank/DDBJ databases">
        <authorList>
            <person name="Genoscope - CEA"/>
        </authorList>
    </citation>
    <scope>NUCLEOTIDE SEQUENCE [LARGE SCALE GENOMIC DNA]</scope>
    <source>
        <strain evidence="1 2">RCC 1105</strain>
    </source>
</reference>
<dbReference type="eggNOG" id="ENOG502QVVZ">
    <property type="taxonomic scope" value="Eukaryota"/>
</dbReference>
<dbReference type="PANTHER" id="PTHR34543">
    <property type="entry name" value="PROTEIN ABA DEFICIENT 4, CHLOROPLASTIC"/>
    <property type="match status" value="1"/>
</dbReference>
<dbReference type="OrthoDB" id="196782at2759"/>
<evidence type="ECO:0000313" key="2">
    <source>
        <dbReference type="Proteomes" id="UP000198341"/>
    </source>
</evidence>
<dbReference type="KEGG" id="bpg:Bathy07g00070"/>
<gene>
    <name evidence="1" type="ORF">Bathy07g00070</name>
</gene>
<dbReference type="PANTHER" id="PTHR34543:SF1">
    <property type="entry name" value="PROTEIN ABA DEFICIENT 4, CHLOROPLASTIC"/>
    <property type="match status" value="1"/>
</dbReference>
<dbReference type="Proteomes" id="UP000198341">
    <property type="component" value="Chromosome 7"/>
</dbReference>